<proteinExistence type="predicted"/>
<protein>
    <submittedName>
        <fullName evidence="1">Uncharacterized protein</fullName>
    </submittedName>
</protein>
<reference evidence="1" key="1">
    <citation type="submission" date="2023-06" db="EMBL/GenBank/DDBJ databases">
        <title>Genome-scale phylogeny and comparative genomics of the fungal order Sordariales.</title>
        <authorList>
            <consortium name="Lawrence Berkeley National Laboratory"/>
            <person name="Hensen N."/>
            <person name="Bonometti L."/>
            <person name="Westerberg I."/>
            <person name="Brannstrom I.O."/>
            <person name="Guillou S."/>
            <person name="Cros-Aarteil S."/>
            <person name="Calhoun S."/>
            <person name="Haridas S."/>
            <person name="Kuo A."/>
            <person name="Mondo S."/>
            <person name="Pangilinan J."/>
            <person name="Riley R."/>
            <person name="Labutti K."/>
            <person name="Andreopoulos B."/>
            <person name="Lipzen A."/>
            <person name="Chen C."/>
            <person name="Yanf M."/>
            <person name="Daum C."/>
            <person name="Ng V."/>
            <person name="Clum A."/>
            <person name="Steindorff A."/>
            <person name="Ohm R."/>
            <person name="Martin F."/>
            <person name="Silar P."/>
            <person name="Natvig D."/>
            <person name="Lalanne C."/>
            <person name="Gautier V."/>
            <person name="Ament-Velasquez S.L."/>
            <person name="Kruys A."/>
            <person name="Hutchinson M.I."/>
            <person name="Powell A.J."/>
            <person name="Barry K."/>
            <person name="Miller A.N."/>
            <person name="Grigoriev I.V."/>
            <person name="Debuchy R."/>
            <person name="Gladieux P."/>
            <person name="Thoren M.H."/>
            <person name="Johannesson H."/>
        </authorList>
    </citation>
    <scope>NUCLEOTIDE SEQUENCE</scope>
    <source>
        <strain evidence="1">CBS 606.72</strain>
    </source>
</reference>
<keyword evidence="2" id="KW-1185">Reference proteome</keyword>
<name>A0AA40C3V3_9PEZI</name>
<dbReference type="AlphaFoldDB" id="A0AA40C3V3"/>
<dbReference type="Proteomes" id="UP001175000">
    <property type="component" value="Unassembled WGS sequence"/>
</dbReference>
<dbReference type="EMBL" id="JAULSU010000003">
    <property type="protein sequence ID" value="KAK0624411.1"/>
    <property type="molecule type" value="Genomic_DNA"/>
</dbReference>
<dbReference type="PROSITE" id="PS51257">
    <property type="entry name" value="PROKAR_LIPOPROTEIN"/>
    <property type="match status" value="1"/>
</dbReference>
<evidence type="ECO:0000313" key="2">
    <source>
        <dbReference type="Proteomes" id="UP001175000"/>
    </source>
</evidence>
<evidence type="ECO:0000313" key="1">
    <source>
        <dbReference type="EMBL" id="KAK0624411.1"/>
    </source>
</evidence>
<comment type="caution">
    <text evidence="1">The sequence shown here is derived from an EMBL/GenBank/DDBJ whole genome shotgun (WGS) entry which is preliminary data.</text>
</comment>
<organism evidence="1 2">
    <name type="scientific">Immersiella caudata</name>
    <dbReference type="NCBI Taxonomy" id="314043"/>
    <lineage>
        <taxon>Eukaryota</taxon>
        <taxon>Fungi</taxon>
        <taxon>Dikarya</taxon>
        <taxon>Ascomycota</taxon>
        <taxon>Pezizomycotina</taxon>
        <taxon>Sordariomycetes</taxon>
        <taxon>Sordariomycetidae</taxon>
        <taxon>Sordariales</taxon>
        <taxon>Lasiosphaeriaceae</taxon>
        <taxon>Immersiella</taxon>
    </lineage>
</organism>
<sequence length="61" mass="6908">MACERHCLEDFWITVHGMSACDHCPRLCHFPAHTGICLSEAKLDRVLGTYRGLKKGTRTYA</sequence>
<gene>
    <name evidence="1" type="ORF">B0T14DRAFT_517987</name>
</gene>
<accession>A0AA40C3V3</accession>